<dbReference type="EMBL" id="MT144618">
    <property type="protein sequence ID" value="QJH95375.1"/>
    <property type="molecule type" value="Genomic_DNA"/>
</dbReference>
<reference evidence="1" key="1">
    <citation type="submission" date="2020-03" db="EMBL/GenBank/DDBJ databases">
        <title>The deep terrestrial virosphere.</title>
        <authorList>
            <person name="Holmfeldt K."/>
            <person name="Nilsson E."/>
            <person name="Simone D."/>
            <person name="Lopez-Fernandez M."/>
            <person name="Wu X."/>
            <person name="de Brujin I."/>
            <person name="Lundin D."/>
            <person name="Andersson A."/>
            <person name="Bertilsson S."/>
            <person name="Dopson M."/>
        </authorList>
    </citation>
    <scope>NUCLEOTIDE SEQUENCE</scope>
    <source>
        <strain evidence="1">TM448B00401</strain>
    </source>
</reference>
<gene>
    <name evidence="1" type="ORF">TM448B00401_0028</name>
</gene>
<dbReference type="AlphaFoldDB" id="A0A6M3XFL4"/>
<accession>A0A6M3XFL4</accession>
<dbReference type="PANTHER" id="PTHR35279">
    <property type="match status" value="1"/>
</dbReference>
<name>A0A6M3XFL4_9ZZZZ</name>
<protein>
    <recommendedName>
        <fullName evidence="2">Glycoside hydrolase</fullName>
    </recommendedName>
</protein>
<sequence length="300" mass="32696">MTWRKLGLVFTPSSRHPALASHAALPVAAPFSSDLVRVFYSGRDERSRSSIGSVVIRLANQPQVEDAPPEPILRPGLAGTFDDSGLGVGSIVRGETEDRLYYMGWNVGGSVPWRNAIGLATGSIEDGHFERFSVGPIMDRDTVDHYSLSYPWVLNTAPGAWTMWYGTHLAWGAEKADMSHAIRRATSTDGLTWMRNPTVVLGPQGDDIAVVRPSVLATKEGFQMWFARRGHGPYGLAHAVSPDGILWRRTHVAMPATDDGGWENGVTTYPGAFTHAGRLWLLYNGDGYGATGFGLAVWEE</sequence>
<evidence type="ECO:0000313" key="1">
    <source>
        <dbReference type="EMBL" id="QJH95375.1"/>
    </source>
</evidence>
<evidence type="ECO:0008006" key="2">
    <source>
        <dbReference type="Google" id="ProtNLM"/>
    </source>
</evidence>
<dbReference type="PANTHER" id="PTHR35279:SF1">
    <property type="entry name" value="ARABINANASE_LEVANSUCRASE_INVERTASE"/>
    <property type="match status" value="1"/>
</dbReference>
<dbReference type="Gene3D" id="2.115.10.20">
    <property type="entry name" value="Glycosyl hydrolase domain, family 43"/>
    <property type="match status" value="2"/>
</dbReference>
<dbReference type="SUPFAM" id="SSF75005">
    <property type="entry name" value="Arabinanase/levansucrase/invertase"/>
    <property type="match status" value="1"/>
</dbReference>
<proteinExistence type="predicted"/>
<dbReference type="InterPro" id="IPR023296">
    <property type="entry name" value="Glyco_hydro_beta-prop_sf"/>
</dbReference>
<organism evidence="1">
    <name type="scientific">viral metagenome</name>
    <dbReference type="NCBI Taxonomy" id="1070528"/>
    <lineage>
        <taxon>unclassified sequences</taxon>
        <taxon>metagenomes</taxon>
        <taxon>organismal metagenomes</taxon>
    </lineage>
</organism>